<reference evidence="3 4" key="1">
    <citation type="submission" date="2015-01" db="EMBL/GenBank/DDBJ databases">
        <title>The Genome Sequence of Fonsecaea multimorphosa CBS 102226.</title>
        <authorList>
            <consortium name="The Broad Institute Genomics Platform"/>
            <person name="Cuomo C."/>
            <person name="de Hoog S."/>
            <person name="Gorbushina A."/>
            <person name="Stielow B."/>
            <person name="Teixiera M."/>
            <person name="Abouelleil A."/>
            <person name="Chapman S.B."/>
            <person name="Priest M."/>
            <person name="Young S.K."/>
            <person name="Wortman J."/>
            <person name="Nusbaum C."/>
            <person name="Birren B."/>
        </authorList>
    </citation>
    <scope>NUCLEOTIDE SEQUENCE [LARGE SCALE GENOMIC DNA]</scope>
    <source>
        <strain evidence="3 4">CBS 102226</strain>
    </source>
</reference>
<protein>
    <recommendedName>
        <fullName evidence="2">Telomeric single stranded DNA binding POT1/Cdc13 domain-containing protein</fullName>
    </recommendedName>
</protein>
<evidence type="ECO:0000256" key="1">
    <source>
        <dbReference type="SAM" id="MobiDB-lite"/>
    </source>
</evidence>
<gene>
    <name evidence="3" type="ORF">Z520_05984</name>
</gene>
<name>A0A0D2KPM9_9EURO</name>
<feature type="compositionally biased region" description="Polar residues" evidence="1">
    <location>
        <begin position="1316"/>
        <end position="1331"/>
    </location>
</feature>
<dbReference type="GO" id="GO:0000723">
    <property type="term" value="P:telomere maintenance"/>
    <property type="evidence" value="ECO:0007669"/>
    <property type="project" value="InterPro"/>
</dbReference>
<feature type="compositionally biased region" description="Acidic residues" evidence="1">
    <location>
        <begin position="1288"/>
        <end position="1301"/>
    </location>
</feature>
<feature type="compositionally biased region" description="Polar residues" evidence="1">
    <location>
        <begin position="887"/>
        <end position="910"/>
    </location>
</feature>
<evidence type="ECO:0000259" key="2">
    <source>
        <dbReference type="SMART" id="SM00976"/>
    </source>
</evidence>
<feature type="compositionally biased region" description="Pro residues" evidence="1">
    <location>
        <begin position="341"/>
        <end position="351"/>
    </location>
</feature>
<dbReference type="GO" id="GO:0000781">
    <property type="term" value="C:chromosome, telomeric region"/>
    <property type="evidence" value="ECO:0007669"/>
    <property type="project" value="InterPro"/>
</dbReference>
<feature type="compositionally biased region" description="Low complexity" evidence="1">
    <location>
        <begin position="641"/>
        <end position="658"/>
    </location>
</feature>
<dbReference type="GO" id="GO:0003677">
    <property type="term" value="F:DNA binding"/>
    <property type="evidence" value="ECO:0007669"/>
    <property type="project" value="InterPro"/>
</dbReference>
<evidence type="ECO:0000313" key="3">
    <source>
        <dbReference type="EMBL" id="KIX98683.1"/>
    </source>
</evidence>
<dbReference type="OrthoDB" id="5363079at2759"/>
<dbReference type="Pfam" id="PF02765">
    <property type="entry name" value="POT1"/>
    <property type="match status" value="1"/>
</dbReference>
<sequence>MTAVVQPQPTARTARARLNTSTQLPIADLSPSQLGFDAHILAQVALVWPYSSSTGTLSLLLADPDIRRRKSKGQVKAVFRNGCAKQVAKSKVGIGDTVRLALAGCEWKETGDVVSTPGKKINWDLEYNTCVLLEILRGDEETATVDFTGKETNGSIPNGLPAYLNKEDVDQPEVTGATHQSSTILVPYLTPRKSVGNHVGGTFIDAALESLVEDDGHVPGRGRKRTKFARSSGAWSLVDLEADSDLQEVRKADVDGEDASQGQTSQAEGVVLAPDPASVDTLDERNQPVHQTGTEISKEVVLQSSLNQSTEEDVVEVSIPVPPPESIPPPILTQPQVMGPPQTPVRAPPRLQPTINSIDDFDTSDGSEPATTPRLLPIPSPGLPLVSPLVHRSGVEIGYFPPLDISISQLDASTERRTEAAISKTDTADLTDRSLMHSEESPVFVGGISTSEEAAVGFESTGDVHGDTVLVSRESQVAFVDQESAEKTAYEAPQWLSSLESSIDRELLLSQDQPTAHNISQHTSQAVEVEDDDLYGAPVDVPNADPSFATSPSVERPRSPLDVLEQFLQISPTTAAGFSIPTESDGWKNAPNIPLQHDVPEDMAVGTPQERTTVSTSSNRSPGTYPEPQSPFRQNRQHQASTVSSTRSSLSQTSRSQSFDGQTDERETFREYINHLAQLSANSEPSKQLVPGVEPSHNDIQSETQVKTDVSLTTVKVDANAQVEVPEDVLEEVNQATGQSAATDEVKDELQHLPIATSDEVGSGLTQMEHVHPPEAHAQLPTPDQSQVQRPSTEPETSKPVQELTEVGILSPRYTQEEIDRNSQEPALPVSQEMTQVTYEDSETVEVVRGKARLSGQAERADTGTKSQSLRIRKESPANEGPPASPSRVSTSPTTARPISALQSDTVTPRRSSRRLSAKQSAMSANLSSPYFPPHKSIGRLSSSPPRKENLNPGGDDSTLRPLPTRKQAEEPLLSTALQEADQAHINITSVSPDSRANGSVFSENSSTTTPLAYFPRLRSLHEQFGQLVDVIAVCTNASLDPEQSKTGRKDYHTTLQLTDPSIASETRSAVSAQVFRPVRKALPSTHRGDVVILRNFKVQTFRRQFTLLSTDTSSWAVFEARAGTTMTWSGVVISGPPLEYGDTETERVKLLFSWWSKSGKEIFNVEPTPQAELPEVENGSPKLLRSSPRLKETPQPSRTVAPSSRRLKAGTNDNFGNGGENLETLTSPTAGPAASKNNETAKSRDRDEASPQLVNTTEGVHHDSETTVYVQASKRRQANETDNFGNEGDEDVAMGGDDWEQSVPFADKSNRRRGSTISTAPSESGTSFTPRRSARLKKSPSLVHELRDGTRYVDDGRRRSGSVVHELRDGVTYVDD</sequence>
<dbReference type="GeneID" id="27711730"/>
<dbReference type="Proteomes" id="UP000053411">
    <property type="component" value="Unassembled WGS sequence"/>
</dbReference>
<organism evidence="3 4">
    <name type="scientific">Fonsecaea multimorphosa CBS 102226</name>
    <dbReference type="NCBI Taxonomy" id="1442371"/>
    <lineage>
        <taxon>Eukaryota</taxon>
        <taxon>Fungi</taxon>
        <taxon>Dikarya</taxon>
        <taxon>Ascomycota</taxon>
        <taxon>Pezizomycotina</taxon>
        <taxon>Eurotiomycetes</taxon>
        <taxon>Chaetothyriomycetidae</taxon>
        <taxon>Chaetothyriales</taxon>
        <taxon>Herpotrichiellaceae</taxon>
        <taxon>Fonsecaea</taxon>
    </lineage>
</organism>
<dbReference type="InterPro" id="IPR012340">
    <property type="entry name" value="NA-bd_OB-fold"/>
</dbReference>
<dbReference type="CDD" id="cd04497">
    <property type="entry name" value="hPOT1_OB1_like"/>
    <property type="match status" value="1"/>
</dbReference>
<feature type="compositionally biased region" description="Polar residues" evidence="1">
    <location>
        <begin position="609"/>
        <end position="622"/>
    </location>
</feature>
<dbReference type="VEuPathDB" id="FungiDB:Z520_05984"/>
<feature type="compositionally biased region" description="Polar residues" evidence="1">
    <location>
        <begin position="782"/>
        <end position="795"/>
    </location>
</feature>
<accession>A0A0D2KPM9</accession>
<dbReference type="STRING" id="1442371.A0A0D2KPM9"/>
<feature type="region of interest" description="Disordered" evidence="1">
    <location>
        <begin position="769"/>
        <end position="963"/>
    </location>
</feature>
<dbReference type="Gene3D" id="2.40.50.140">
    <property type="entry name" value="Nucleic acid-binding proteins"/>
    <property type="match status" value="1"/>
</dbReference>
<feature type="compositionally biased region" description="Polar residues" evidence="1">
    <location>
        <begin position="1224"/>
        <end position="1239"/>
    </location>
</feature>
<dbReference type="EMBL" id="KN848071">
    <property type="protein sequence ID" value="KIX98683.1"/>
    <property type="molecule type" value="Genomic_DNA"/>
</dbReference>
<feature type="domain" description="Telomeric single stranded DNA binding POT1/Cdc13" evidence="2">
    <location>
        <begin position="1015"/>
        <end position="1157"/>
    </location>
</feature>
<feature type="region of interest" description="Disordered" evidence="1">
    <location>
        <begin position="680"/>
        <end position="700"/>
    </location>
</feature>
<feature type="compositionally biased region" description="Polar residues" evidence="1">
    <location>
        <begin position="631"/>
        <end position="640"/>
    </location>
</feature>
<dbReference type="InterPro" id="IPR011564">
    <property type="entry name" value="Telomer_end-bd_POT1/Cdc13"/>
</dbReference>
<keyword evidence="4" id="KW-1185">Reference proteome</keyword>
<feature type="compositionally biased region" description="Polar residues" evidence="1">
    <location>
        <begin position="918"/>
        <end position="929"/>
    </location>
</feature>
<feature type="region of interest" description="Disordered" evidence="1">
    <location>
        <begin position="1169"/>
        <end position="1360"/>
    </location>
</feature>
<proteinExistence type="predicted"/>
<feature type="compositionally biased region" description="Basic and acidic residues" evidence="1">
    <location>
        <begin position="1240"/>
        <end position="1250"/>
    </location>
</feature>
<dbReference type="SMART" id="SM00976">
    <property type="entry name" value="Telo_bind"/>
    <property type="match status" value="1"/>
</dbReference>
<dbReference type="SUPFAM" id="SSF50249">
    <property type="entry name" value="Nucleic acid-binding proteins"/>
    <property type="match status" value="1"/>
</dbReference>
<dbReference type="RefSeq" id="XP_016632806.1">
    <property type="nucleotide sequence ID" value="XM_016776487.1"/>
</dbReference>
<evidence type="ECO:0000313" key="4">
    <source>
        <dbReference type="Proteomes" id="UP000053411"/>
    </source>
</evidence>
<feature type="region of interest" description="Disordered" evidence="1">
    <location>
        <begin position="576"/>
        <end position="665"/>
    </location>
</feature>
<feature type="region of interest" description="Disordered" evidence="1">
    <location>
        <begin position="337"/>
        <end position="357"/>
    </location>
</feature>
<feature type="compositionally biased region" description="Basic and acidic residues" evidence="1">
    <location>
        <begin position="1345"/>
        <end position="1359"/>
    </location>
</feature>